<evidence type="ECO:0000256" key="7">
    <source>
        <dbReference type="SAM" id="MobiDB-lite"/>
    </source>
</evidence>
<protein>
    <recommendedName>
        <fullName evidence="8">Dynamin N-terminal domain-containing protein</fullName>
    </recommendedName>
</protein>
<dbReference type="Gene3D" id="3.40.50.300">
    <property type="entry name" value="P-loop containing nucleotide triphosphate hydrolases"/>
    <property type="match status" value="2"/>
</dbReference>
<dbReference type="InterPro" id="IPR045063">
    <property type="entry name" value="Dynamin_N"/>
</dbReference>
<feature type="coiled-coil region" evidence="6">
    <location>
        <begin position="985"/>
        <end position="1012"/>
    </location>
</feature>
<accession>A0A3P3U9C9</accession>
<dbReference type="InterPro" id="IPR027094">
    <property type="entry name" value="Mitofusin_fam"/>
</dbReference>
<feature type="region of interest" description="Disordered" evidence="7">
    <location>
        <begin position="601"/>
        <end position="627"/>
    </location>
</feature>
<evidence type="ECO:0000256" key="1">
    <source>
        <dbReference type="ARBA" id="ARBA00004370"/>
    </source>
</evidence>
<evidence type="ECO:0000256" key="3">
    <source>
        <dbReference type="ARBA" id="ARBA00022801"/>
    </source>
</evidence>
<dbReference type="PANTHER" id="PTHR10465">
    <property type="entry name" value="TRANSMEMBRANE GTPASE FZO1"/>
    <property type="match status" value="1"/>
</dbReference>
<dbReference type="Pfam" id="PF00350">
    <property type="entry name" value="Dynamin_N"/>
    <property type="match status" value="2"/>
</dbReference>
<dbReference type="SUPFAM" id="SSF52540">
    <property type="entry name" value="P-loop containing nucleoside triphosphate hydrolases"/>
    <property type="match status" value="2"/>
</dbReference>
<organism evidence="9 10">
    <name type="scientific">Paenibacillus oralis</name>
    <dbReference type="NCBI Taxonomy" id="2490856"/>
    <lineage>
        <taxon>Bacteria</taxon>
        <taxon>Bacillati</taxon>
        <taxon>Bacillota</taxon>
        <taxon>Bacilli</taxon>
        <taxon>Bacillales</taxon>
        <taxon>Paenibacillaceae</taxon>
        <taxon>Paenibacillus</taxon>
    </lineage>
</organism>
<proteinExistence type="predicted"/>
<name>A0A3P3U9C9_9BACL</name>
<evidence type="ECO:0000259" key="8">
    <source>
        <dbReference type="Pfam" id="PF00350"/>
    </source>
</evidence>
<dbReference type="GO" id="GO:0003924">
    <property type="term" value="F:GTPase activity"/>
    <property type="evidence" value="ECO:0007669"/>
    <property type="project" value="InterPro"/>
</dbReference>
<evidence type="ECO:0000256" key="2">
    <source>
        <dbReference type="ARBA" id="ARBA00022741"/>
    </source>
</evidence>
<feature type="domain" description="Dynamin N-terminal" evidence="8">
    <location>
        <begin position="670"/>
        <end position="894"/>
    </location>
</feature>
<dbReference type="CDD" id="cd09912">
    <property type="entry name" value="DLP_2"/>
    <property type="match status" value="2"/>
</dbReference>
<dbReference type="GO" id="GO:0005525">
    <property type="term" value="F:GTP binding"/>
    <property type="evidence" value="ECO:0007669"/>
    <property type="project" value="UniProtKB-KW"/>
</dbReference>
<reference evidence="9 10" key="1">
    <citation type="submission" date="2018-11" db="EMBL/GenBank/DDBJ databases">
        <title>Genome sequencing of Paenibacillus sp. KCOM 3021 (= ChDC PVNT-B20).</title>
        <authorList>
            <person name="Kook J.-K."/>
            <person name="Park S.-N."/>
            <person name="Lim Y.K."/>
        </authorList>
    </citation>
    <scope>NUCLEOTIDE SEQUENCE [LARGE SCALE GENOMIC DNA]</scope>
    <source>
        <strain evidence="9 10">KCOM 3021</strain>
    </source>
</reference>
<keyword evidence="2" id="KW-0547">Nucleotide-binding</keyword>
<feature type="domain" description="Dynamin N-terminal" evidence="8">
    <location>
        <begin position="80"/>
        <end position="232"/>
    </location>
</feature>
<dbReference type="EMBL" id="RRCN01000001">
    <property type="protein sequence ID" value="RRJ66228.1"/>
    <property type="molecule type" value="Genomic_DNA"/>
</dbReference>
<evidence type="ECO:0000256" key="4">
    <source>
        <dbReference type="ARBA" id="ARBA00023134"/>
    </source>
</evidence>
<dbReference type="InterPro" id="IPR027417">
    <property type="entry name" value="P-loop_NTPase"/>
</dbReference>
<keyword evidence="4" id="KW-0342">GTP-binding</keyword>
<comment type="caution">
    <text evidence="9">The sequence shown here is derived from an EMBL/GenBank/DDBJ whole genome shotgun (WGS) entry which is preliminary data.</text>
</comment>
<evidence type="ECO:0000256" key="6">
    <source>
        <dbReference type="SAM" id="Coils"/>
    </source>
</evidence>
<keyword evidence="5" id="KW-0472">Membrane</keyword>
<dbReference type="OrthoDB" id="5477114at2"/>
<keyword evidence="3" id="KW-0378">Hydrolase</keyword>
<evidence type="ECO:0000256" key="5">
    <source>
        <dbReference type="ARBA" id="ARBA00023136"/>
    </source>
</evidence>
<evidence type="ECO:0000313" key="9">
    <source>
        <dbReference type="EMBL" id="RRJ66228.1"/>
    </source>
</evidence>
<dbReference type="AlphaFoldDB" id="A0A3P3U9C9"/>
<keyword evidence="6" id="KW-0175">Coiled coil</keyword>
<dbReference type="GO" id="GO:0016020">
    <property type="term" value="C:membrane"/>
    <property type="evidence" value="ECO:0007669"/>
    <property type="project" value="UniProtKB-SubCell"/>
</dbReference>
<gene>
    <name evidence="9" type="ORF">EHV15_27400</name>
</gene>
<keyword evidence="10" id="KW-1185">Reference proteome</keyword>
<evidence type="ECO:0000313" key="10">
    <source>
        <dbReference type="Proteomes" id="UP000267017"/>
    </source>
</evidence>
<sequence length="1255" mass="136592">MLSSPSRGGNVKMLIFQNETRFRRVEGGDCFMKPITVATDYDMQSKLEGLHGVLSEGGDDQAAGELREIQDKLERKELTIAFCGHFSAGKSSLINSLCGKSVMPASPLPTSANVVFIRSGAPRAVLSSSDPAQPPVEMPVEHIADYARNGKDYTRVELWDKIELLEQGGALLDTPGVDSNDAGHELATHSALHLADVVFYVMDYNHVSSETNLSFAKALSDYGKPVYMVVNQIDKHREEELPFARYRESVSQAFKVWNIGMQGIFYISLKREEHQGNMLPALKQTIKEILARGAGLLDYGAYMSAAQTVNDHLAQMAEKERPQREALLEQAGGETEVQKLEEEWARLERAEASGGETVWGERRQEWMNRIGKVIDSAQLMTPALREQAGLFLESQAPGFKVKGWFGGGGKTEAEKAKRRETFLSGLGEQTEAQLGWHVRQELRTIGQHLQLWDESWEERLDALLPQPEAAWISEALPGGAMLSGESTLHYAAAVAAGVAGRYKRAAAAVLDALLAAPSPLRAAEAAAATARRAELAARLPAARALAQLAAARAAREARLGALLGAPVPLTSGLLPEVQEPAPRPAGGAALPGACAASPAPAPALADAAGGDAPAAKAQPRPPQARGRALQAAARLAAAAELLAPHPAFGTGVRELTRRAAELRSGTFTAALFGAFSAGKSSFASALLGEAVLPVSPHPTTAAIIRVMAPKGGQRHNSASIRFKSREAMVEDLAYSFGALGLGGWQEKSWLETVKRLEAAEIPAAGRAHFSFLKAAAAGWEAAGSLLGQSIVADAAEFGRFAAEEEKACFVADIDFYYACPLTEQGIVLVDTPGADSIHARHTGVTFQYMKNSDAIIFVTYYNHAFSRADKQLLSQLGRMKGSFALDKMFFVVNAADLSASDDELAAVVEYVRDGLQTAGIREPNLFALSSLQALRTEQGGASGDTGFARFRQQFAKFLEVDLGSLAAASASALLEQTKERLAKWIASADSDAEQAERKLAALTDSRAAFEAAVKEFMAVEIGREWNQENEELLFHVVQRLRLQALDAYAEYFHPSLLQDGAGPLKRNFSIAMRGWVSQISGELERELLATTLRLERKAEALLAREAENWCRGNGAGFDMPLEAPAPSGEWSTPEILEGLLDNAYFSPEDYWPYFKNPKAFFEGQGKMQLRSKLEGPLTERLQELVHRMQGVFRDHYAGEIEKRKQQIAGYFTGLWQEWEDSLKSLKVTEEELAHWQQAEAQLGRYREEVEAFQER</sequence>
<dbReference type="Proteomes" id="UP000267017">
    <property type="component" value="Unassembled WGS sequence"/>
</dbReference>
<comment type="subcellular location">
    <subcellularLocation>
        <location evidence="1">Membrane</location>
    </subcellularLocation>
</comment>
<dbReference type="PANTHER" id="PTHR10465:SF0">
    <property type="entry name" value="SARCALUMENIN"/>
    <property type="match status" value="1"/>
</dbReference>